<dbReference type="InterPro" id="IPR000086">
    <property type="entry name" value="NUDIX_hydrolase_dom"/>
</dbReference>
<proteinExistence type="predicted"/>
<name>A0ABP8JKA7_9MICO</name>
<dbReference type="PANTHER" id="PTHR43046">
    <property type="entry name" value="GDP-MANNOSE MANNOSYL HYDROLASE"/>
    <property type="match status" value="1"/>
</dbReference>
<organism evidence="4 5">
    <name type="scientific">Ornithinibacter aureus</name>
    <dbReference type="NCBI Taxonomy" id="622664"/>
    <lineage>
        <taxon>Bacteria</taxon>
        <taxon>Bacillati</taxon>
        <taxon>Actinomycetota</taxon>
        <taxon>Actinomycetes</taxon>
        <taxon>Micrococcales</taxon>
        <taxon>Intrasporangiaceae</taxon>
        <taxon>Ornithinibacter</taxon>
    </lineage>
</organism>
<sequence>MVTSGTRVAPAYDRGVAILIDPPRPEAHGRRWSHLISDTSTEELHAFARAAGIPRRAFEGDHYDIPEERYAAVVAAGAEPIPARDLVRRLQRSGLRLQKRRGDTGVAKVTGIRFVDGTSADVDLIASPREADEARVFAAMAFVRDDTSDFVLVHSVRRSEWGAPGGWREPGESVRQNAVREVREETGLCVAPHDLIPIGYERFHHRSSGGLWREGQDLLQVYEVSVPGIRPALTPGLDDTSHHQWVTWDELEALCSRQFWWALAEATLSPPAG</sequence>
<dbReference type="InterPro" id="IPR015797">
    <property type="entry name" value="NUDIX_hydrolase-like_dom_sf"/>
</dbReference>
<dbReference type="Proteomes" id="UP001500390">
    <property type="component" value="Unassembled WGS sequence"/>
</dbReference>
<dbReference type="CDD" id="cd02883">
    <property type="entry name" value="NUDIX_Hydrolase"/>
    <property type="match status" value="1"/>
</dbReference>
<protein>
    <recommendedName>
        <fullName evidence="3">Nudix hydrolase domain-containing protein</fullName>
    </recommendedName>
</protein>
<evidence type="ECO:0000313" key="4">
    <source>
        <dbReference type="EMBL" id="GAA4392144.1"/>
    </source>
</evidence>
<gene>
    <name evidence="4" type="ORF">GCM10023153_10850</name>
</gene>
<dbReference type="Pfam" id="PF13223">
    <property type="entry name" value="DUF4031"/>
    <property type="match status" value="1"/>
</dbReference>
<dbReference type="Gene3D" id="3.90.79.10">
    <property type="entry name" value="Nucleoside Triphosphate Pyrophosphohydrolase"/>
    <property type="match status" value="1"/>
</dbReference>
<evidence type="ECO:0000256" key="1">
    <source>
        <dbReference type="ARBA" id="ARBA00001946"/>
    </source>
</evidence>
<dbReference type="PRINTS" id="PR00502">
    <property type="entry name" value="NUDIXFAMILY"/>
</dbReference>
<comment type="cofactor">
    <cofactor evidence="1">
        <name>Mg(2+)</name>
        <dbReference type="ChEBI" id="CHEBI:18420"/>
    </cofactor>
</comment>
<dbReference type="PROSITE" id="PS51462">
    <property type="entry name" value="NUDIX"/>
    <property type="match status" value="1"/>
</dbReference>
<dbReference type="Pfam" id="PF00293">
    <property type="entry name" value="NUDIX"/>
    <property type="match status" value="1"/>
</dbReference>
<comment type="caution">
    <text evidence="4">The sequence shown here is derived from an EMBL/GenBank/DDBJ whole genome shotgun (WGS) entry which is preliminary data.</text>
</comment>
<accession>A0ABP8JKA7</accession>
<dbReference type="InterPro" id="IPR025109">
    <property type="entry name" value="DUF4031"/>
</dbReference>
<evidence type="ECO:0000313" key="5">
    <source>
        <dbReference type="Proteomes" id="UP001500390"/>
    </source>
</evidence>
<evidence type="ECO:0000259" key="3">
    <source>
        <dbReference type="PROSITE" id="PS51462"/>
    </source>
</evidence>
<dbReference type="SUPFAM" id="SSF55811">
    <property type="entry name" value="Nudix"/>
    <property type="match status" value="1"/>
</dbReference>
<reference evidence="5" key="1">
    <citation type="journal article" date="2019" name="Int. J. Syst. Evol. Microbiol.">
        <title>The Global Catalogue of Microorganisms (GCM) 10K type strain sequencing project: providing services to taxonomists for standard genome sequencing and annotation.</title>
        <authorList>
            <consortium name="The Broad Institute Genomics Platform"/>
            <consortium name="The Broad Institute Genome Sequencing Center for Infectious Disease"/>
            <person name="Wu L."/>
            <person name="Ma J."/>
        </authorList>
    </citation>
    <scope>NUCLEOTIDE SEQUENCE [LARGE SCALE GENOMIC DNA]</scope>
    <source>
        <strain evidence="5">JCM 17738</strain>
    </source>
</reference>
<keyword evidence="2" id="KW-0378">Hydrolase</keyword>
<keyword evidence="5" id="KW-1185">Reference proteome</keyword>
<dbReference type="EMBL" id="BAABFX010000020">
    <property type="protein sequence ID" value="GAA4392144.1"/>
    <property type="molecule type" value="Genomic_DNA"/>
</dbReference>
<dbReference type="InterPro" id="IPR020476">
    <property type="entry name" value="Nudix_hydrolase"/>
</dbReference>
<dbReference type="PANTHER" id="PTHR43046:SF14">
    <property type="entry name" value="MUTT_NUDIX FAMILY PROTEIN"/>
    <property type="match status" value="1"/>
</dbReference>
<evidence type="ECO:0000256" key="2">
    <source>
        <dbReference type="ARBA" id="ARBA00022801"/>
    </source>
</evidence>
<feature type="domain" description="Nudix hydrolase" evidence="3">
    <location>
        <begin position="134"/>
        <end position="269"/>
    </location>
</feature>